<dbReference type="Pfam" id="PF07694">
    <property type="entry name" value="5TM-5TMR_LYT"/>
    <property type="match status" value="1"/>
</dbReference>
<comment type="subcellular location">
    <subcellularLocation>
        <location evidence="2">Cell membrane</location>
        <topology evidence="2">Multi-pass membrane protein</topology>
    </subcellularLocation>
</comment>
<keyword evidence="4" id="KW-1003">Cell membrane</keyword>
<evidence type="ECO:0000256" key="10">
    <source>
        <dbReference type="ARBA" id="ARBA00022840"/>
    </source>
</evidence>
<dbReference type="InterPro" id="IPR004358">
    <property type="entry name" value="Sig_transdc_His_kin-like_C"/>
</dbReference>
<dbReference type="EC" id="2.7.13.3" evidence="3"/>
<keyword evidence="7 14" id="KW-0812">Transmembrane</keyword>
<evidence type="ECO:0000256" key="12">
    <source>
        <dbReference type="ARBA" id="ARBA00023012"/>
    </source>
</evidence>
<dbReference type="Pfam" id="PF00512">
    <property type="entry name" value="HisKA"/>
    <property type="match status" value="1"/>
</dbReference>
<dbReference type="InterPro" id="IPR036890">
    <property type="entry name" value="HATPase_C_sf"/>
</dbReference>
<feature type="transmembrane region" description="Helical" evidence="14">
    <location>
        <begin position="68"/>
        <end position="94"/>
    </location>
</feature>
<feature type="domain" description="Histidine kinase" evidence="15">
    <location>
        <begin position="207"/>
        <end position="416"/>
    </location>
</feature>
<evidence type="ECO:0000256" key="3">
    <source>
        <dbReference type="ARBA" id="ARBA00012438"/>
    </source>
</evidence>
<evidence type="ECO:0000256" key="14">
    <source>
        <dbReference type="SAM" id="Phobius"/>
    </source>
</evidence>
<keyword evidence="5" id="KW-0597">Phosphoprotein</keyword>
<accession>A0ABX0JIB3</accession>
<evidence type="ECO:0000256" key="5">
    <source>
        <dbReference type="ARBA" id="ARBA00022553"/>
    </source>
</evidence>
<organism evidence="16 17">
    <name type="scientific">Paenibacillus agricola</name>
    <dbReference type="NCBI Taxonomy" id="2716264"/>
    <lineage>
        <taxon>Bacteria</taxon>
        <taxon>Bacillati</taxon>
        <taxon>Bacillota</taxon>
        <taxon>Bacilli</taxon>
        <taxon>Bacillales</taxon>
        <taxon>Paenibacillaceae</taxon>
        <taxon>Paenibacillus</taxon>
    </lineage>
</organism>
<dbReference type="PANTHER" id="PTHR43065">
    <property type="entry name" value="SENSOR HISTIDINE KINASE"/>
    <property type="match status" value="1"/>
</dbReference>
<dbReference type="Proteomes" id="UP001165962">
    <property type="component" value="Unassembled WGS sequence"/>
</dbReference>
<dbReference type="Gene3D" id="1.10.287.130">
    <property type="match status" value="1"/>
</dbReference>
<name>A0ABX0JIB3_9BACL</name>
<dbReference type="PROSITE" id="PS50109">
    <property type="entry name" value="HIS_KIN"/>
    <property type="match status" value="1"/>
</dbReference>
<sequence length="422" mass="47344">MSQLNDMILQLFFALAPFVIYNIYYRDKLKNCTSTFIIITSSICLLLSMTFASSVVTGVFFDMRYVIMFFGLVFGGVQAGLLLLIEFILYRVYLGGEGKWVGIFIVAITFTISVLFCNIYRTAVRKYIVTFIAGLLFSILPLILTYLMFPQYVTENITFHILVIPVQNSVAIWLLMSLFSKAVSDKELFISHAQNERMEMMSHVAASLAHEVRNPLTAIKGFLKLISERSHDTQKIEQYIRISLDEVQRTESILSEYLSLTKPSARQCEIINYCDQLRVVADVMTPYAIMYNVELEVSKPDIPVLVLANPDELKQVLVNFIKNGVEACSEITCGKIELSLKAEGNNTILLIKDNGVGMNREQIERLGSIYFSTKSSGTGLGLTYSYQVIHALGGLVTVSSKPQLGTRFTITIPSVSAAKHEI</sequence>
<feature type="transmembrane region" description="Helical" evidence="14">
    <location>
        <begin position="36"/>
        <end position="61"/>
    </location>
</feature>
<evidence type="ECO:0000256" key="9">
    <source>
        <dbReference type="ARBA" id="ARBA00022777"/>
    </source>
</evidence>
<evidence type="ECO:0000256" key="11">
    <source>
        <dbReference type="ARBA" id="ARBA00022989"/>
    </source>
</evidence>
<comment type="caution">
    <text evidence="16">The sequence shown here is derived from an EMBL/GenBank/DDBJ whole genome shotgun (WGS) entry which is preliminary data.</text>
</comment>
<dbReference type="PANTHER" id="PTHR43065:SF46">
    <property type="entry name" value="C4-DICARBOXYLATE TRANSPORT SENSOR PROTEIN DCTB"/>
    <property type="match status" value="1"/>
</dbReference>
<dbReference type="InterPro" id="IPR011620">
    <property type="entry name" value="Sig_transdc_His_kinase_LytS_TM"/>
</dbReference>
<dbReference type="SUPFAM" id="SSF55874">
    <property type="entry name" value="ATPase domain of HSP90 chaperone/DNA topoisomerase II/histidine kinase"/>
    <property type="match status" value="1"/>
</dbReference>
<evidence type="ECO:0000256" key="6">
    <source>
        <dbReference type="ARBA" id="ARBA00022679"/>
    </source>
</evidence>
<keyword evidence="9" id="KW-0418">Kinase</keyword>
<dbReference type="Gene3D" id="3.30.565.10">
    <property type="entry name" value="Histidine kinase-like ATPase, C-terminal domain"/>
    <property type="match status" value="1"/>
</dbReference>
<keyword evidence="11 14" id="KW-1133">Transmembrane helix</keyword>
<evidence type="ECO:0000256" key="7">
    <source>
        <dbReference type="ARBA" id="ARBA00022692"/>
    </source>
</evidence>
<comment type="catalytic activity">
    <reaction evidence="1">
        <text>ATP + protein L-histidine = ADP + protein N-phospho-L-histidine.</text>
        <dbReference type="EC" id="2.7.13.3"/>
    </reaction>
</comment>
<keyword evidence="6" id="KW-0808">Transferase</keyword>
<keyword evidence="13 14" id="KW-0472">Membrane</keyword>
<evidence type="ECO:0000259" key="15">
    <source>
        <dbReference type="PROSITE" id="PS50109"/>
    </source>
</evidence>
<evidence type="ECO:0000256" key="4">
    <source>
        <dbReference type="ARBA" id="ARBA00022475"/>
    </source>
</evidence>
<gene>
    <name evidence="16" type="ORF">G9U52_36260</name>
</gene>
<dbReference type="InterPro" id="IPR003594">
    <property type="entry name" value="HATPase_dom"/>
</dbReference>
<dbReference type="RefSeq" id="WP_166157544.1">
    <property type="nucleotide sequence ID" value="NZ_JAAOIW010000028.1"/>
</dbReference>
<evidence type="ECO:0000256" key="2">
    <source>
        <dbReference type="ARBA" id="ARBA00004651"/>
    </source>
</evidence>
<keyword evidence="10" id="KW-0067">ATP-binding</keyword>
<feature type="transmembrane region" description="Helical" evidence="14">
    <location>
        <begin position="127"/>
        <end position="149"/>
    </location>
</feature>
<reference evidence="16" key="1">
    <citation type="submission" date="2020-03" db="EMBL/GenBank/DDBJ databases">
        <title>Draft sequencing of Paenibacilllus sp. S3N08.</title>
        <authorList>
            <person name="Kim D.-U."/>
        </authorList>
    </citation>
    <scope>NUCLEOTIDE SEQUENCE</scope>
    <source>
        <strain evidence="16">S3N08</strain>
    </source>
</reference>
<evidence type="ECO:0000256" key="8">
    <source>
        <dbReference type="ARBA" id="ARBA00022741"/>
    </source>
</evidence>
<dbReference type="SMART" id="SM00388">
    <property type="entry name" value="HisKA"/>
    <property type="match status" value="1"/>
</dbReference>
<keyword evidence="17" id="KW-1185">Reference proteome</keyword>
<keyword evidence="12" id="KW-0902">Two-component regulatory system</keyword>
<evidence type="ECO:0000313" key="17">
    <source>
        <dbReference type="Proteomes" id="UP001165962"/>
    </source>
</evidence>
<evidence type="ECO:0000313" key="16">
    <source>
        <dbReference type="EMBL" id="NHN35185.1"/>
    </source>
</evidence>
<keyword evidence="8" id="KW-0547">Nucleotide-binding</keyword>
<proteinExistence type="predicted"/>
<dbReference type="SUPFAM" id="SSF47384">
    <property type="entry name" value="Homodimeric domain of signal transducing histidine kinase"/>
    <property type="match status" value="1"/>
</dbReference>
<evidence type="ECO:0000256" key="13">
    <source>
        <dbReference type="ARBA" id="ARBA00023136"/>
    </source>
</evidence>
<feature type="transmembrane region" description="Helical" evidence="14">
    <location>
        <begin position="7"/>
        <end position="24"/>
    </location>
</feature>
<dbReference type="EMBL" id="JAAOIW010000028">
    <property type="protein sequence ID" value="NHN35185.1"/>
    <property type="molecule type" value="Genomic_DNA"/>
</dbReference>
<dbReference type="InterPro" id="IPR003661">
    <property type="entry name" value="HisK_dim/P_dom"/>
</dbReference>
<dbReference type="InterPro" id="IPR036097">
    <property type="entry name" value="HisK_dim/P_sf"/>
</dbReference>
<dbReference type="InterPro" id="IPR005467">
    <property type="entry name" value="His_kinase_dom"/>
</dbReference>
<evidence type="ECO:0000256" key="1">
    <source>
        <dbReference type="ARBA" id="ARBA00000085"/>
    </source>
</evidence>
<dbReference type="Pfam" id="PF02518">
    <property type="entry name" value="HATPase_c"/>
    <property type="match status" value="1"/>
</dbReference>
<dbReference type="SMART" id="SM00387">
    <property type="entry name" value="HATPase_c"/>
    <property type="match status" value="1"/>
</dbReference>
<dbReference type="PRINTS" id="PR00344">
    <property type="entry name" value="BCTRLSENSOR"/>
</dbReference>
<protein>
    <recommendedName>
        <fullName evidence="3">histidine kinase</fullName>
        <ecNumber evidence="3">2.7.13.3</ecNumber>
    </recommendedName>
</protein>
<dbReference type="CDD" id="cd00082">
    <property type="entry name" value="HisKA"/>
    <property type="match status" value="1"/>
</dbReference>
<feature type="transmembrane region" description="Helical" evidence="14">
    <location>
        <begin position="100"/>
        <end position="120"/>
    </location>
</feature>